<feature type="transmembrane region" description="Helical" evidence="6">
    <location>
        <begin position="284"/>
        <end position="302"/>
    </location>
</feature>
<dbReference type="RefSeq" id="WP_155316061.1">
    <property type="nucleotide sequence ID" value="NZ_AP021874.1"/>
</dbReference>
<protein>
    <submittedName>
        <fullName evidence="7">Branched-chain amino acid ABC transporter permease</fullName>
    </submittedName>
</protein>
<keyword evidence="5 6" id="KW-0472">Membrane</keyword>
<dbReference type="EMBL" id="AP021874">
    <property type="protein sequence ID" value="BBO67841.1"/>
    <property type="molecule type" value="Genomic_DNA"/>
</dbReference>
<dbReference type="Pfam" id="PF02653">
    <property type="entry name" value="BPD_transp_2"/>
    <property type="match status" value="1"/>
</dbReference>
<feature type="transmembrane region" description="Helical" evidence="6">
    <location>
        <begin position="89"/>
        <end position="109"/>
    </location>
</feature>
<evidence type="ECO:0000256" key="6">
    <source>
        <dbReference type="SAM" id="Phobius"/>
    </source>
</evidence>
<accession>A0A5K7YLX8</accession>
<dbReference type="GO" id="GO:0015658">
    <property type="term" value="F:branched-chain amino acid transmembrane transporter activity"/>
    <property type="evidence" value="ECO:0007669"/>
    <property type="project" value="InterPro"/>
</dbReference>
<dbReference type="PANTHER" id="PTHR30482">
    <property type="entry name" value="HIGH-AFFINITY BRANCHED-CHAIN AMINO ACID TRANSPORT SYSTEM PERMEASE"/>
    <property type="match status" value="1"/>
</dbReference>
<dbReference type="Proteomes" id="UP000427906">
    <property type="component" value="Chromosome"/>
</dbReference>
<dbReference type="CDD" id="cd06581">
    <property type="entry name" value="TM_PBP1_LivM_like"/>
    <property type="match status" value="1"/>
</dbReference>
<keyword evidence="8" id="KW-1185">Reference proteome</keyword>
<keyword evidence="4 6" id="KW-1133">Transmembrane helix</keyword>
<dbReference type="AlphaFoldDB" id="A0A5K7YLX8"/>
<feature type="transmembrane region" description="Helical" evidence="6">
    <location>
        <begin position="66"/>
        <end position="83"/>
    </location>
</feature>
<evidence type="ECO:0000256" key="2">
    <source>
        <dbReference type="ARBA" id="ARBA00022475"/>
    </source>
</evidence>
<evidence type="ECO:0000256" key="3">
    <source>
        <dbReference type="ARBA" id="ARBA00022692"/>
    </source>
</evidence>
<dbReference type="KEGG" id="dalk:DSCA_17710"/>
<dbReference type="GO" id="GO:0005886">
    <property type="term" value="C:plasma membrane"/>
    <property type="evidence" value="ECO:0007669"/>
    <property type="project" value="UniProtKB-SubCell"/>
</dbReference>
<feature type="transmembrane region" description="Helical" evidence="6">
    <location>
        <begin position="33"/>
        <end position="54"/>
    </location>
</feature>
<keyword evidence="3 6" id="KW-0812">Transmembrane</keyword>
<dbReference type="PANTHER" id="PTHR30482:SF10">
    <property type="entry name" value="HIGH-AFFINITY BRANCHED-CHAIN AMINO ACID TRANSPORT PROTEIN BRAE"/>
    <property type="match status" value="1"/>
</dbReference>
<reference evidence="7 8" key="1">
    <citation type="submission" date="2019-11" db="EMBL/GenBank/DDBJ databases">
        <title>Comparative genomics of hydrocarbon-degrading Desulfosarcina strains.</title>
        <authorList>
            <person name="Watanabe M."/>
            <person name="Kojima H."/>
            <person name="Fukui M."/>
        </authorList>
    </citation>
    <scope>NUCLEOTIDE SEQUENCE [LARGE SCALE GENOMIC DNA]</scope>
    <source>
        <strain evidence="7 8">PL12</strain>
    </source>
</reference>
<keyword evidence="2" id="KW-1003">Cell membrane</keyword>
<feature type="transmembrane region" description="Helical" evidence="6">
    <location>
        <begin position="250"/>
        <end position="277"/>
    </location>
</feature>
<dbReference type="OrthoDB" id="9780757at2"/>
<gene>
    <name evidence="7" type="ORF">DSCA_17710</name>
</gene>
<feature type="transmembrane region" description="Helical" evidence="6">
    <location>
        <begin position="116"/>
        <end position="133"/>
    </location>
</feature>
<evidence type="ECO:0000256" key="4">
    <source>
        <dbReference type="ARBA" id="ARBA00022989"/>
    </source>
</evidence>
<feature type="transmembrane region" description="Helical" evidence="6">
    <location>
        <begin position="7"/>
        <end position="27"/>
    </location>
</feature>
<dbReference type="InterPro" id="IPR043428">
    <property type="entry name" value="LivM-like"/>
</dbReference>
<evidence type="ECO:0000256" key="1">
    <source>
        <dbReference type="ARBA" id="ARBA00004651"/>
    </source>
</evidence>
<proteinExistence type="predicted"/>
<evidence type="ECO:0000256" key="5">
    <source>
        <dbReference type="ARBA" id="ARBA00023136"/>
    </source>
</evidence>
<feature type="transmembrane region" description="Helical" evidence="6">
    <location>
        <begin position="215"/>
        <end position="238"/>
    </location>
</feature>
<feature type="transmembrane region" description="Helical" evidence="6">
    <location>
        <begin position="166"/>
        <end position="184"/>
    </location>
</feature>
<name>A0A5K7YLX8_9BACT</name>
<evidence type="ECO:0000313" key="7">
    <source>
        <dbReference type="EMBL" id="BBO67841.1"/>
    </source>
</evidence>
<evidence type="ECO:0000313" key="8">
    <source>
        <dbReference type="Proteomes" id="UP000427906"/>
    </source>
</evidence>
<organism evidence="7 8">
    <name type="scientific">Desulfosarcina alkanivorans</name>
    <dbReference type="NCBI Taxonomy" id="571177"/>
    <lineage>
        <taxon>Bacteria</taxon>
        <taxon>Pseudomonadati</taxon>
        <taxon>Thermodesulfobacteriota</taxon>
        <taxon>Desulfobacteria</taxon>
        <taxon>Desulfobacterales</taxon>
        <taxon>Desulfosarcinaceae</taxon>
        <taxon>Desulfosarcina</taxon>
    </lineage>
</organism>
<comment type="subcellular location">
    <subcellularLocation>
        <location evidence="1">Cell membrane</location>
        <topology evidence="1">Multi-pass membrane protein</topology>
    </subcellularLocation>
</comment>
<sequence>MGRISTSFLNGRIVWLVIAGFLLFPLIGMRNEYLLDVAFFFGIYVILGLSLNIVLGEVGLFDLGHAAFYAIGAYATGILNTLYGVPILVMLPLSFIAAALFAYLVVSPIIHLKGDYLCIVTIGLGEIIRLVLINNPFGMTGGSNGIVGIDNPSLTQWLVVDTSLDFYFLVWIVVGLSILGLVRLQQSRIGRAWNCIREDEVAAEASGINVRAYKLLAFVLGAALAGVAGNIYASKMMVISPHSFTFMESALLFCIVLIGGMGSIPGVLIGAAVISLFPEIFRPFAMYRMLIFGLAMILMMIFRPGGIWPRKRGAIERRTGFRLPKMPEQGASGNP</sequence>
<dbReference type="InterPro" id="IPR001851">
    <property type="entry name" value="ABC_transp_permease"/>
</dbReference>